<dbReference type="EMBL" id="HBGJ01031869">
    <property type="protein sequence ID" value="CAD9261791.1"/>
    <property type="molecule type" value="Transcribed_RNA"/>
</dbReference>
<dbReference type="FunFam" id="1.10.10.10:FF:000070">
    <property type="entry name" value="26S proteasome non-ATPase regulatory subunit 12"/>
    <property type="match status" value="1"/>
</dbReference>
<dbReference type="Pfam" id="PF01399">
    <property type="entry name" value="PCI"/>
    <property type="match status" value="1"/>
</dbReference>
<feature type="compositionally biased region" description="Basic and acidic residues" evidence="3">
    <location>
        <begin position="8"/>
        <end position="17"/>
    </location>
</feature>
<reference evidence="5" key="1">
    <citation type="submission" date="2021-01" db="EMBL/GenBank/DDBJ databases">
        <authorList>
            <person name="Corre E."/>
            <person name="Pelletier E."/>
            <person name="Niang G."/>
            <person name="Scheremetjew M."/>
            <person name="Finn R."/>
            <person name="Kale V."/>
            <person name="Holt S."/>
            <person name="Cochrane G."/>
            <person name="Meng A."/>
            <person name="Brown T."/>
            <person name="Cohen L."/>
        </authorList>
    </citation>
    <scope>NUCLEOTIDE SEQUENCE</scope>
    <source>
        <strain evidence="5">CCMP2877</strain>
    </source>
</reference>
<evidence type="ECO:0000256" key="1">
    <source>
        <dbReference type="ARBA" id="ARBA00006397"/>
    </source>
</evidence>
<dbReference type="InterPro" id="IPR000717">
    <property type="entry name" value="PCI_dom"/>
</dbReference>
<dbReference type="Pfam" id="PF18098">
    <property type="entry name" value="RPN5_C"/>
    <property type="match status" value="1"/>
</dbReference>
<dbReference type="PANTHER" id="PTHR10855:SF1">
    <property type="entry name" value="26S PROTEASOME NON-ATPASE REGULATORY SUBUNIT 12"/>
    <property type="match status" value="1"/>
</dbReference>
<dbReference type="InterPro" id="IPR036390">
    <property type="entry name" value="WH_DNA-bd_sf"/>
</dbReference>
<accession>A0A7S1UA35</accession>
<evidence type="ECO:0000259" key="4">
    <source>
        <dbReference type="SMART" id="SM00088"/>
    </source>
</evidence>
<evidence type="ECO:0000313" key="5">
    <source>
        <dbReference type="EMBL" id="CAD9261791.1"/>
    </source>
</evidence>
<dbReference type="InterPro" id="IPR054559">
    <property type="entry name" value="PSMD12-CSN4-like_N"/>
</dbReference>
<dbReference type="InterPro" id="IPR040134">
    <property type="entry name" value="PSMD12/CSN4"/>
</dbReference>
<dbReference type="PANTHER" id="PTHR10855">
    <property type="entry name" value="26S PROTEASOME NON-ATPASE REGULATORY SUBUNIT 12/COP9 SIGNALOSOME COMPLEX SUBUNIT 4"/>
    <property type="match status" value="1"/>
</dbReference>
<dbReference type="SMART" id="SM00088">
    <property type="entry name" value="PINT"/>
    <property type="match status" value="1"/>
</dbReference>
<dbReference type="SUPFAM" id="SSF46785">
    <property type="entry name" value="Winged helix' DNA-binding domain"/>
    <property type="match status" value="1"/>
</dbReference>
<evidence type="ECO:0000256" key="2">
    <source>
        <dbReference type="ARBA" id="ARBA00022942"/>
    </source>
</evidence>
<dbReference type="Pfam" id="PF22241">
    <property type="entry name" value="PSMD12-CSN4_N"/>
    <property type="match status" value="1"/>
</dbReference>
<feature type="domain" description="PCI" evidence="4">
    <location>
        <begin position="376"/>
        <end position="458"/>
    </location>
</feature>
<feature type="region of interest" description="Disordered" evidence="3">
    <location>
        <begin position="1"/>
        <end position="22"/>
    </location>
</feature>
<dbReference type="GO" id="GO:0008541">
    <property type="term" value="C:proteasome regulatory particle, lid subcomplex"/>
    <property type="evidence" value="ECO:0007669"/>
    <property type="project" value="TreeGrafter"/>
</dbReference>
<dbReference type="GO" id="GO:0005634">
    <property type="term" value="C:nucleus"/>
    <property type="evidence" value="ECO:0007669"/>
    <property type="project" value="UniProtKB-ARBA"/>
</dbReference>
<sequence>MSGAQEQKAGEEKKGEAMEVDTTSLIQLKEKKDYSAEVESRLPGAQALAEGGQLREAIDGLMGLEKACRLGNDNISLKKLVLAMVKMCHAAGDWDMVNTTLLTISKRRSQSKVAIIAMTNEAMTYLDEPGLARTEVQKLLETLREVTDGRIFVEAERAKLTKRLADIKEEDGLVDEACDILQEVHVETYGALTKKEKAEFILEQIRLSLKKRDFVRALINSRKVNKKVLEEDGMDDLKLKYYLLMITYFQREANAWELCQCYHAILKTPKVRADEEAWQAALGATVLFRALSKYDNETSDFLFRLKEEEKDRLGQLPAFEELATALTTDEIVGYPMAAQAAYESHFSVNLAASPDGGPALMPPLLPGLENTFKAAEYWASLLHKRVTQHNIRVVAKYYRCIRIARLAQLLALDVAGSERAIAELVEEGDLWARIDRPAGIVKFRKTEDLSPDAVLGEWNSDISQLLGLVQETTHLIQKENMLNKVEGVANA</sequence>
<dbReference type="Gene3D" id="1.10.10.10">
    <property type="entry name" value="Winged helix-like DNA-binding domain superfamily/Winged helix DNA-binding domain"/>
    <property type="match status" value="1"/>
</dbReference>
<proteinExistence type="inferred from homology"/>
<gene>
    <name evidence="5" type="ORF">PPAR1163_LOCUS20171</name>
</gene>
<protein>
    <recommendedName>
        <fullName evidence="4">PCI domain-containing protein</fullName>
    </recommendedName>
</protein>
<dbReference type="InterPro" id="IPR036388">
    <property type="entry name" value="WH-like_DNA-bd_sf"/>
</dbReference>
<evidence type="ECO:0000256" key="3">
    <source>
        <dbReference type="SAM" id="MobiDB-lite"/>
    </source>
</evidence>
<name>A0A7S1UA35_9STRA</name>
<dbReference type="InterPro" id="IPR040896">
    <property type="entry name" value="RPN5_C"/>
</dbReference>
<dbReference type="AlphaFoldDB" id="A0A7S1UA35"/>
<comment type="similarity">
    <text evidence="1">Belongs to the proteasome subunit p55 family.</text>
</comment>
<keyword evidence="2" id="KW-0647">Proteasome</keyword>
<organism evidence="5">
    <name type="scientific">Phaeomonas parva</name>
    <dbReference type="NCBI Taxonomy" id="124430"/>
    <lineage>
        <taxon>Eukaryota</taxon>
        <taxon>Sar</taxon>
        <taxon>Stramenopiles</taxon>
        <taxon>Ochrophyta</taxon>
        <taxon>Pinguiophyceae</taxon>
        <taxon>Pinguiochrysidales</taxon>
        <taxon>Pinguiochrysidaceae</taxon>
        <taxon>Phaeomonas</taxon>
    </lineage>
</organism>
<dbReference type="GO" id="GO:0005737">
    <property type="term" value="C:cytoplasm"/>
    <property type="evidence" value="ECO:0007669"/>
    <property type="project" value="TreeGrafter"/>
</dbReference>